<dbReference type="AlphaFoldDB" id="A0A239YCL7"/>
<proteinExistence type="inferred from homology"/>
<keyword evidence="3" id="KW-0547">Nucleotide-binding</keyword>
<evidence type="ECO:0000256" key="1">
    <source>
        <dbReference type="ARBA" id="ARBA00005417"/>
    </source>
</evidence>
<dbReference type="InterPro" id="IPR003593">
    <property type="entry name" value="AAA+_ATPase"/>
</dbReference>
<dbReference type="RefSeq" id="WP_231968346.1">
    <property type="nucleotide sequence ID" value="NZ_LT906470.1"/>
</dbReference>
<dbReference type="InterPro" id="IPR027417">
    <property type="entry name" value="P-loop_NTPase"/>
</dbReference>
<dbReference type="EC" id="3.6.3.-" evidence="6"/>
<dbReference type="SMART" id="SM00382">
    <property type="entry name" value="AAA"/>
    <property type="match status" value="1"/>
</dbReference>
<dbReference type="GO" id="GO:0016887">
    <property type="term" value="F:ATP hydrolysis activity"/>
    <property type="evidence" value="ECO:0007669"/>
    <property type="project" value="InterPro"/>
</dbReference>
<organism evidence="6 7">
    <name type="scientific">Veillonella rodentium</name>
    <dbReference type="NCBI Taxonomy" id="248315"/>
    <lineage>
        <taxon>Bacteria</taxon>
        <taxon>Bacillati</taxon>
        <taxon>Bacillota</taxon>
        <taxon>Negativicutes</taxon>
        <taxon>Veillonellales</taxon>
        <taxon>Veillonellaceae</taxon>
        <taxon>Veillonella</taxon>
    </lineage>
</organism>
<evidence type="ECO:0000313" key="6">
    <source>
        <dbReference type="EMBL" id="SNV57001.1"/>
    </source>
</evidence>
<evidence type="ECO:0000259" key="5">
    <source>
        <dbReference type="PROSITE" id="PS50893"/>
    </source>
</evidence>
<sequence length="276" mass="30849">MLSIKHLYFSYQGQPPYVLNDLNLHIHNGDYISIVGDNGSGKSTLLRLILGFLTPVKGSIRRSTNNIRYVSQKNDFSHAGFPITVREILDSYRKLLKIKDKNEANRVLSLTGMTDFKDRLISKLSGGQAQRISIARALIGHPDLIILDEPSTGIDRKSQEGIYALLRELNQKHHITIISVEHNLEMALANSTNIYHIANGQGHLCSPEQYANEIMHSSGRNPVAHMDCSCFTDIRKISDTIGVDNTTPMCNETLNPPSDVQTDTLSNMTTEEVRHV</sequence>
<evidence type="ECO:0000313" key="7">
    <source>
        <dbReference type="Proteomes" id="UP000214973"/>
    </source>
</evidence>
<keyword evidence="6" id="KW-0378">Hydrolase</keyword>
<keyword evidence="4 6" id="KW-0067">ATP-binding</keyword>
<keyword evidence="7" id="KW-1185">Reference proteome</keyword>
<dbReference type="InterPro" id="IPR017871">
    <property type="entry name" value="ABC_transporter-like_CS"/>
</dbReference>
<protein>
    <submittedName>
        <fullName evidence="6">Hemin import ATP-binding protein HmuV</fullName>
        <ecNumber evidence="6">3.6.3.-</ecNumber>
    </submittedName>
</protein>
<dbReference type="EMBL" id="LT906470">
    <property type="protein sequence ID" value="SNV57001.1"/>
    <property type="molecule type" value="Genomic_DNA"/>
</dbReference>
<dbReference type="PANTHER" id="PTHR42734:SF17">
    <property type="entry name" value="METAL TRANSPORT SYSTEM ATP-BINDING PROTEIN TM_0124-RELATED"/>
    <property type="match status" value="1"/>
</dbReference>
<evidence type="ECO:0000256" key="3">
    <source>
        <dbReference type="ARBA" id="ARBA00022741"/>
    </source>
</evidence>
<dbReference type="GO" id="GO:0005524">
    <property type="term" value="F:ATP binding"/>
    <property type="evidence" value="ECO:0007669"/>
    <property type="project" value="UniProtKB-KW"/>
</dbReference>
<accession>A0A239YCL7</accession>
<keyword evidence="2" id="KW-0813">Transport</keyword>
<dbReference type="SUPFAM" id="SSF52540">
    <property type="entry name" value="P-loop containing nucleoside triphosphate hydrolases"/>
    <property type="match status" value="1"/>
</dbReference>
<dbReference type="PROSITE" id="PS00211">
    <property type="entry name" value="ABC_TRANSPORTER_1"/>
    <property type="match status" value="1"/>
</dbReference>
<evidence type="ECO:0000256" key="4">
    <source>
        <dbReference type="ARBA" id="ARBA00022840"/>
    </source>
</evidence>
<dbReference type="InterPro" id="IPR050153">
    <property type="entry name" value="Metal_Ion_Import_ABC"/>
</dbReference>
<feature type="domain" description="ABC transporter" evidence="5">
    <location>
        <begin position="2"/>
        <end position="224"/>
    </location>
</feature>
<comment type="similarity">
    <text evidence="1">Belongs to the ABC transporter superfamily.</text>
</comment>
<evidence type="ECO:0000256" key="2">
    <source>
        <dbReference type="ARBA" id="ARBA00022448"/>
    </source>
</evidence>
<reference evidence="6 7" key="1">
    <citation type="submission" date="2017-06" db="EMBL/GenBank/DDBJ databases">
        <authorList>
            <consortium name="Pathogen Informatics"/>
        </authorList>
    </citation>
    <scope>NUCLEOTIDE SEQUENCE [LARGE SCALE GENOMIC DNA]</scope>
    <source>
        <strain evidence="6 7">NCTC12018</strain>
    </source>
</reference>
<dbReference type="PROSITE" id="PS50893">
    <property type="entry name" value="ABC_TRANSPORTER_2"/>
    <property type="match status" value="1"/>
</dbReference>
<dbReference type="PANTHER" id="PTHR42734">
    <property type="entry name" value="METAL TRANSPORT SYSTEM ATP-BINDING PROTEIN TM_0124-RELATED"/>
    <property type="match status" value="1"/>
</dbReference>
<dbReference type="Proteomes" id="UP000214973">
    <property type="component" value="Chromosome 1"/>
</dbReference>
<gene>
    <name evidence="6" type="primary">hmuV</name>
    <name evidence="6" type="ORF">SAMEA44547418_00260</name>
</gene>
<name>A0A239YCL7_9FIRM</name>
<dbReference type="KEGG" id="vrm:44547418_00260"/>
<dbReference type="InterPro" id="IPR003439">
    <property type="entry name" value="ABC_transporter-like_ATP-bd"/>
</dbReference>
<dbReference type="Pfam" id="PF00005">
    <property type="entry name" value="ABC_tran"/>
    <property type="match status" value="1"/>
</dbReference>
<dbReference type="Gene3D" id="3.40.50.300">
    <property type="entry name" value="P-loop containing nucleotide triphosphate hydrolases"/>
    <property type="match status" value="1"/>
</dbReference>